<dbReference type="GeneID" id="89981218"/>
<dbReference type="Pfam" id="PF00501">
    <property type="entry name" value="AMP-binding"/>
    <property type="match status" value="1"/>
</dbReference>
<protein>
    <recommendedName>
        <fullName evidence="5">4-coumarate-CoA ligase</fullName>
    </recommendedName>
</protein>
<organism evidence="3 4">
    <name type="scientific">Exophiala bonariae</name>
    <dbReference type="NCBI Taxonomy" id="1690606"/>
    <lineage>
        <taxon>Eukaryota</taxon>
        <taxon>Fungi</taxon>
        <taxon>Dikarya</taxon>
        <taxon>Ascomycota</taxon>
        <taxon>Pezizomycotina</taxon>
        <taxon>Eurotiomycetes</taxon>
        <taxon>Chaetothyriomycetidae</taxon>
        <taxon>Chaetothyriales</taxon>
        <taxon>Herpotrichiellaceae</taxon>
        <taxon>Exophiala</taxon>
    </lineage>
</organism>
<dbReference type="Gene3D" id="3.30.300.30">
    <property type="match status" value="1"/>
</dbReference>
<dbReference type="EMBL" id="JAVRRD010000009">
    <property type="protein sequence ID" value="KAK5055332.1"/>
    <property type="molecule type" value="Genomic_DNA"/>
</dbReference>
<dbReference type="InterPro" id="IPR025110">
    <property type="entry name" value="AMP-bd_C"/>
</dbReference>
<dbReference type="PANTHER" id="PTHR24096:SF194">
    <property type="entry name" value="AMP-DEPENDENT SYNTHETASE_LIGASE DOMAIN-CONTAINING PROTEIN"/>
    <property type="match status" value="1"/>
</dbReference>
<evidence type="ECO:0000313" key="4">
    <source>
        <dbReference type="Proteomes" id="UP001358417"/>
    </source>
</evidence>
<keyword evidence="4" id="KW-1185">Reference proteome</keyword>
<gene>
    <name evidence="3" type="ORF">LTR84_013082</name>
</gene>
<dbReference type="Pfam" id="PF13193">
    <property type="entry name" value="AMP-binding_C"/>
    <property type="match status" value="1"/>
</dbReference>
<dbReference type="Proteomes" id="UP001358417">
    <property type="component" value="Unassembled WGS sequence"/>
</dbReference>
<evidence type="ECO:0008006" key="5">
    <source>
        <dbReference type="Google" id="ProtNLM"/>
    </source>
</evidence>
<dbReference type="PROSITE" id="PS00455">
    <property type="entry name" value="AMP_BINDING"/>
    <property type="match status" value="1"/>
</dbReference>
<accession>A0AAV9NF03</accession>
<dbReference type="GO" id="GO:0016405">
    <property type="term" value="F:CoA-ligase activity"/>
    <property type="evidence" value="ECO:0007669"/>
    <property type="project" value="TreeGrafter"/>
</dbReference>
<feature type="domain" description="AMP-dependent synthetase/ligase" evidence="1">
    <location>
        <begin position="39"/>
        <end position="400"/>
    </location>
</feature>
<evidence type="ECO:0000259" key="1">
    <source>
        <dbReference type="Pfam" id="PF00501"/>
    </source>
</evidence>
<sequence length="554" mass="61945">MVHKSTFRDIEIPECNILSYLFPKDKTPSTRPLWIDARSPEKSLSPASLLLWVQRCALGLDRLGIPTNEAIMVFTPNHIFVPVVYLAAAGSKRYYTGANPTYTVDELAFQISTVKPAVVLIHPSLFKTGHAALKKTNLSHRTQVFLFDDSDCAEEEGVRDWKTFLASKQDAASWRWDDLGHDARTQIATINFSSGTTGLPKGVCISHHNIVSNTSQTINVKYSQKRDERNHSAEKWLAFLPLYHAFSQLFTINIACRLGVTVYIMQKFSLLDFLYNIQRYQITTIQAVPPIMNMLAKRPETARYDISNVRNIMVGAAPLSIQLGNELTTRFDFCIARGWGMTETTCVGILMPDDMSNCDGTSGYLLPNTEAKLVDEDGCEVADAPGELWIRGPQTMLGYWNNNSATRETVTSDGWVKTGDIVTVKNNMFWVVDRKKELIKVNGLQVAPAELEALLLHHEQIADAAVVGLVTADGDEFPRAYVVPRPGLKPEEQLTEQDVQSYVARNVAKHKRLTGGVRFETVIPTLPSGKIMRSVVRQWAKQDAKAFGPRRSLL</sequence>
<proteinExistence type="predicted"/>
<evidence type="ECO:0000259" key="2">
    <source>
        <dbReference type="Pfam" id="PF13193"/>
    </source>
</evidence>
<evidence type="ECO:0000313" key="3">
    <source>
        <dbReference type="EMBL" id="KAK5055332.1"/>
    </source>
</evidence>
<dbReference type="CDD" id="cd05911">
    <property type="entry name" value="Firefly_Luc_like"/>
    <property type="match status" value="1"/>
</dbReference>
<dbReference type="RefSeq" id="XP_064707763.1">
    <property type="nucleotide sequence ID" value="XM_064856587.1"/>
</dbReference>
<name>A0AAV9NF03_9EURO</name>
<dbReference type="InterPro" id="IPR042099">
    <property type="entry name" value="ANL_N_sf"/>
</dbReference>
<dbReference type="InterPro" id="IPR020845">
    <property type="entry name" value="AMP-binding_CS"/>
</dbReference>
<dbReference type="SUPFAM" id="SSF56801">
    <property type="entry name" value="Acetyl-CoA synthetase-like"/>
    <property type="match status" value="1"/>
</dbReference>
<comment type="caution">
    <text evidence="3">The sequence shown here is derived from an EMBL/GenBank/DDBJ whole genome shotgun (WGS) entry which is preliminary data.</text>
</comment>
<dbReference type="AlphaFoldDB" id="A0AAV9NF03"/>
<feature type="domain" description="AMP-binding enzyme C-terminal" evidence="2">
    <location>
        <begin position="450"/>
        <end position="530"/>
    </location>
</feature>
<reference evidence="3 4" key="1">
    <citation type="submission" date="2023-08" db="EMBL/GenBank/DDBJ databases">
        <title>Black Yeasts Isolated from many extreme environments.</title>
        <authorList>
            <person name="Coleine C."/>
            <person name="Stajich J.E."/>
            <person name="Selbmann L."/>
        </authorList>
    </citation>
    <scope>NUCLEOTIDE SEQUENCE [LARGE SCALE GENOMIC DNA]</scope>
    <source>
        <strain evidence="3 4">CCFEE 5792</strain>
    </source>
</reference>
<dbReference type="InterPro" id="IPR045851">
    <property type="entry name" value="AMP-bd_C_sf"/>
</dbReference>
<dbReference type="PANTHER" id="PTHR24096">
    <property type="entry name" value="LONG-CHAIN-FATTY-ACID--COA LIGASE"/>
    <property type="match status" value="1"/>
</dbReference>
<dbReference type="InterPro" id="IPR000873">
    <property type="entry name" value="AMP-dep_synth/lig_dom"/>
</dbReference>
<dbReference type="Gene3D" id="3.40.50.12780">
    <property type="entry name" value="N-terminal domain of ligase-like"/>
    <property type="match status" value="1"/>
</dbReference>